<dbReference type="Pfam" id="PF17919">
    <property type="entry name" value="RT_RNaseH_2"/>
    <property type="match status" value="1"/>
</dbReference>
<proteinExistence type="predicted"/>
<name>A0A6G0ZDV8_APHCR</name>
<dbReference type="InterPro" id="IPR041577">
    <property type="entry name" value="RT_RNaseH_2"/>
</dbReference>
<dbReference type="AlphaFoldDB" id="A0A6G0ZDV8"/>
<sequence>MKKVYIVDSPALRIIFLDLGLSDSIRQMHFNPNYPIILSTDASNDGIAGCLSHKMPDGSERPISIISRTFMTARNNYSVTDKEALAIY</sequence>
<feature type="domain" description="Reverse transcriptase/retrotransposon-derived protein RNase H-like" evidence="2">
    <location>
        <begin position="27"/>
        <end position="88"/>
    </location>
</feature>
<evidence type="ECO:0000259" key="2">
    <source>
        <dbReference type="Pfam" id="PF17919"/>
    </source>
</evidence>
<accession>A0A6G0ZDV8</accession>
<keyword evidence="4" id="KW-1185">Reference proteome</keyword>
<evidence type="ECO:0000313" key="4">
    <source>
        <dbReference type="Proteomes" id="UP000478052"/>
    </source>
</evidence>
<dbReference type="PANTHER" id="PTHR37984">
    <property type="entry name" value="PROTEIN CBG26694"/>
    <property type="match status" value="1"/>
</dbReference>
<dbReference type="EMBL" id="VUJU01000701">
    <property type="protein sequence ID" value="KAF0768802.1"/>
    <property type="molecule type" value="Genomic_DNA"/>
</dbReference>
<protein>
    <submittedName>
        <fullName evidence="3">Retrovirus-related Pol polyprotein</fullName>
    </submittedName>
</protein>
<dbReference type="GO" id="GO:0071897">
    <property type="term" value="P:DNA biosynthetic process"/>
    <property type="evidence" value="ECO:0007669"/>
    <property type="project" value="UniProtKB-ARBA"/>
</dbReference>
<reference evidence="3 4" key="1">
    <citation type="submission" date="2019-08" db="EMBL/GenBank/DDBJ databases">
        <title>Whole genome of Aphis craccivora.</title>
        <authorList>
            <person name="Voronova N.V."/>
            <person name="Shulinski R.S."/>
            <person name="Bandarenka Y.V."/>
            <person name="Zhorov D.G."/>
            <person name="Warner D."/>
        </authorList>
    </citation>
    <scope>NUCLEOTIDE SEQUENCE [LARGE SCALE GENOMIC DNA]</scope>
    <source>
        <strain evidence="3">180601</strain>
        <tissue evidence="3">Whole Body</tissue>
    </source>
</reference>
<keyword evidence="1" id="KW-0511">Multifunctional enzyme</keyword>
<dbReference type="InterPro" id="IPR043502">
    <property type="entry name" value="DNA/RNA_pol_sf"/>
</dbReference>
<evidence type="ECO:0000313" key="3">
    <source>
        <dbReference type="EMBL" id="KAF0768802.1"/>
    </source>
</evidence>
<dbReference type="InterPro" id="IPR050951">
    <property type="entry name" value="Retrovirus_Pol_polyprotein"/>
</dbReference>
<dbReference type="PANTHER" id="PTHR37984:SF5">
    <property type="entry name" value="PROTEIN NYNRIN-LIKE"/>
    <property type="match status" value="1"/>
</dbReference>
<evidence type="ECO:0000256" key="1">
    <source>
        <dbReference type="ARBA" id="ARBA00023268"/>
    </source>
</evidence>
<dbReference type="OrthoDB" id="427924at2759"/>
<comment type="caution">
    <text evidence="3">The sequence shown here is derived from an EMBL/GenBank/DDBJ whole genome shotgun (WGS) entry which is preliminary data.</text>
</comment>
<dbReference type="SUPFAM" id="SSF56672">
    <property type="entry name" value="DNA/RNA polymerases"/>
    <property type="match status" value="1"/>
</dbReference>
<organism evidence="3 4">
    <name type="scientific">Aphis craccivora</name>
    <name type="common">Cowpea aphid</name>
    <dbReference type="NCBI Taxonomy" id="307492"/>
    <lineage>
        <taxon>Eukaryota</taxon>
        <taxon>Metazoa</taxon>
        <taxon>Ecdysozoa</taxon>
        <taxon>Arthropoda</taxon>
        <taxon>Hexapoda</taxon>
        <taxon>Insecta</taxon>
        <taxon>Pterygota</taxon>
        <taxon>Neoptera</taxon>
        <taxon>Paraneoptera</taxon>
        <taxon>Hemiptera</taxon>
        <taxon>Sternorrhyncha</taxon>
        <taxon>Aphidomorpha</taxon>
        <taxon>Aphidoidea</taxon>
        <taxon>Aphididae</taxon>
        <taxon>Aphidini</taxon>
        <taxon>Aphis</taxon>
        <taxon>Aphis</taxon>
    </lineage>
</organism>
<gene>
    <name evidence="3" type="ORF">FWK35_00006645</name>
</gene>
<dbReference type="GO" id="GO:0003824">
    <property type="term" value="F:catalytic activity"/>
    <property type="evidence" value="ECO:0007669"/>
    <property type="project" value="UniProtKB-KW"/>
</dbReference>
<dbReference type="Proteomes" id="UP000478052">
    <property type="component" value="Unassembled WGS sequence"/>
</dbReference>